<gene>
    <name evidence="8 9" type="primary">LOC110296406</name>
</gene>
<keyword evidence="5" id="KW-0732">Signal</keyword>
<evidence type="ECO:0000256" key="5">
    <source>
        <dbReference type="SAM" id="SignalP"/>
    </source>
</evidence>
<dbReference type="RefSeq" id="XP_021020768.1">
    <property type="nucleotide sequence ID" value="XM_021165109.1"/>
</dbReference>
<dbReference type="RefSeq" id="XP_021020767.1">
    <property type="nucleotide sequence ID" value="XM_021165108.1"/>
</dbReference>
<dbReference type="GO" id="GO:0030246">
    <property type="term" value="F:carbohydrate binding"/>
    <property type="evidence" value="ECO:0007669"/>
    <property type="project" value="UniProtKB-KW"/>
</dbReference>
<proteinExistence type="predicted"/>
<dbReference type="KEGG" id="mcal:110296406"/>
<feature type="signal peptide" evidence="5">
    <location>
        <begin position="1"/>
        <end position="26"/>
    </location>
</feature>
<evidence type="ECO:0000313" key="8">
    <source>
        <dbReference type="RefSeq" id="XP_021020767.1"/>
    </source>
</evidence>
<name>A0A6P5Q2T5_MUSCR</name>
<dbReference type="GeneID" id="110296406"/>
<dbReference type="AlphaFoldDB" id="A0A6P5Q2T5"/>
<evidence type="ECO:0000256" key="2">
    <source>
        <dbReference type="ARBA" id="ARBA00022525"/>
    </source>
</evidence>
<dbReference type="Pfam" id="PF00059">
    <property type="entry name" value="Lectin_C"/>
    <property type="match status" value="1"/>
</dbReference>
<dbReference type="PRINTS" id="PR01504">
    <property type="entry name" value="PNCREATITSAP"/>
</dbReference>
<sequence>MMSHMTLHSMSWMLLCCLMSLSWVQGEQSKKELSSPRISCPQEAQAYGSYCYLLILKPQTWANAEIHCQKHFSGHLAFLLTYGEIIFVSSLVKNSLTTFPYIWIGLHDLSLGSLPNENGWRWSSSDPLTFYNWEIPPSVSAHHGYCAALSQASGYQKWRDYYCDTIFPYVCKFKG</sequence>
<feature type="domain" description="C-type lectin" evidence="6">
    <location>
        <begin position="47"/>
        <end position="172"/>
    </location>
</feature>
<evidence type="ECO:0000313" key="7">
    <source>
        <dbReference type="Proteomes" id="UP000515126"/>
    </source>
</evidence>
<protein>
    <submittedName>
        <fullName evidence="8 9">Pancreatic beta cell growth factor-like isoform X1</fullName>
    </submittedName>
</protein>
<organism evidence="7 9">
    <name type="scientific">Mus caroli</name>
    <name type="common">Ryukyu mouse</name>
    <name type="synonym">Ricefield mouse</name>
    <dbReference type="NCBI Taxonomy" id="10089"/>
    <lineage>
        <taxon>Eukaryota</taxon>
        <taxon>Metazoa</taxon>
        <taxon>Chordata</taxon>
        <taxon>Craniata</taxon>
        <taxon>Vertebrata</taxon>
        <taxon>Euteleostomi</taxon>
        <taxon>Mammalia</taxon>
        <taxon>Eutheria</taxon>
        <taxon>Euarchontoglires</taxon>
        <taxon>Glires</taxon>
        <taxon>Rodentia</taxon>
        <taxon>Myomorpha</taxon>
        <taxon>Muroidea</taxon>
        <taxon>Muridae</taxon>
        <taxon>Murinae</taxon>
        <taxon>Mus</taxon>
        <taxon>Mus</taxon>
    </lineage>
</organism>
<dbReference type="FunFam" id="3.10.100.10:FF:000015">
    <property type="entry name" value="C-type lectin Cal"/>
    <property type="match status" value="1"/>
</dbReference>
<keyword evidence="7" id="KW-1185">Reference proteome</keyword>
<keyword evidence="2" id="KW-0964">Secreted</keyword>
<evidence type="ECO:0000256" key="3">
    <source>
        <dbReference type="ARBA" id="ARBA00022734"/>
    </source>
</evidence>
<evidence type="ECO:0000256" key="1">
    <source>
        <dbReference type="ARBA" id="ARBA00004613"/>
    </source>
</evidence>
<dbReference type="InterPro" id="IPR016187">
    <property type="entry name" value="CTDL_fold"/>
</dbReference>
<dbReference type="InterPro" id="IPR018378">
    <property type="entry name" value="C-type_lectin_CS"/>
</dbReference>
<dbReference type="GO" id="GO:0005576">
    <property type="term" value="C:extracellular region"/>
    <property type="evidence" value="ECO:0007669"/>
    <property type="project" value="UniProtKB-SubCell"/>
</dbReference>
<dbReference type="Gene3D" id="3.10.100.10">
    <property type="entry name" value="Mannose-Binding Protein A, subunit A"/>
    <property type="match status" value="1"/>
</dbReference>
<keyword evidence="4" id="KW-1015">Disulfide bond</keyword>
<comment type="subcellular location">
    <subcellularLocation>
        <location evidence="1">Secreted</location>
    </subcellularLocation>
</comment>
<dbReference type="PROSITE" id="PS00615">
    <property type="entry name" value="C_TYPE_LECTIN_1"/>
    <property type="match status" value="1"/>
</dbReference>
<dbReference type="InterPro" id="IPR016186">
    <property type="entry name" value="C-type_lectin-like/link_sf"/>
</dbReference>
<reference evidence="8 9" key="1">
    <citation type="submission" date="2025-04" db="UniProtKB">
        <authorList>
            <consortium name="RefSeq"/>
        </authorList>
    </citation>
    <scope>IDENTIFICATION</scope>
</reference>
<evidence type="ECO:0000313" key="9">
    <source>
        <dbReference type="RefSeq" id="XP_021020768.1"/>
    </source>
</evidence>
<accession>A0A6P5Q2T5</accession>
<dbReference type="SUPFAM" id="SSF56436">
    <property type="entry name" value="C-type lectin-like"/>
    <property type="match status" value="1"/>
</dbReference>
<dbReference type="SMART" id="SM00034">
    <property type="entry name" value="CLECT"/>
    <property type="match status" value="1"/>
</dbReference>
<dbReference type="PROSITE" id="PS50041">
    <property type="entry name" value="C_TYPE_LECTIN_2"/>
    <property type="match status" value="1"/>
</dbReference>
<dbReference type="Proteomes" id="UP000515126">
    <property type="component" value="Chromosome 6"/>
</dbReference>
<evidence type="ECO:0000259" key="6">
    <source>
        <dbReference type="PROSITE" id="PS50041"/>
    </source>
</evidence>
<dbReference type="InterPro" id="IPR050111">
    <property type="entry name" value="C-type_lectin/snaclec_domain"/>
</dbReference>
<keyword evidence="3" id="KW-0430">Lectin</keyword>
<dbReference type="InterPro" id="IPR001304">
    <property type="entry name" value="C-type_lectin-like"/>
</dbReference>
<evidence type="ECO:0000256" key="4">
    <source>
        <dbReference type="ARBA" id="ARBA00023157"/>
    </source>
</evidence>
<dbReference type="PANTHER" id="PTHR22803">
    <property type="entry name" value="MANNOSE, PHOSPHOLIPASE, LECTIN RECEPTOR RELATED"/>
    <property type="match status" value="1"/>
</dbReference>
<feature type="chain" id="PRO_5044648709" evidence="5">
    <location>
        <begin position="27"/>
        <end position="175"/>
    </location>
</feature>